<name>A0A4R8SNV3_9MYCO</name>
<protein>
    <submittedName>
        <fullName evidence="2">Uncharacterized protein</fullName>
    </submittedName>
</protein>
<feature type="region of interest" description="Disordered" evidence="1">
    <location>
        <begin position="74"/>
        <end position="98"/>
    </location>
</feature>
<proteinExistence type="predicted"/>
<gene>
    <name evidence="2" type="ORF">CCUG60884_04530</name>
</gene>
<accession>A0A4R8SNV3</accession>
<dbReference type="STRING" id="404941.GCA_002013645_04420"/>
<sequence>MSTESRFGLLLVLALIGSAAPIGAGLLGATAIAGGDAASVTYRADSWDDEAEFLIGHEAMNTYTPDSWQVVGDPQLDTGGRNSGGIGKSCNNPGVQCR</sequence>
<reference evidence="2 3" key="1">
    <citation type="journal article" date="2019" name="Sci. Rep.">
        <title>Extended insight into the Mycobacterium chelonae-abscessus complex through whole genome sequencing of Mycobacterium salmoniphilum outbreak and Mycobacterium salmoniphilum-like strains.</title>
        <authorList>
            <person name="Behra P.R.K."/>
            <person name="Das S."/>
            <person name="Pettersson B.M.F."/>
            <person name="Shirreff L."/>
            <person name="DuCote T."/>
            <person name="Jacobsson K.G."/>
            <person name="Ennis D.G."/>
            <person name="Kirsebom L.A."/>
        </authorList>
    </citation>
    <scope>NUCLEOTIDE SEQUENCE [LARGE SCALE GENOMIC DNA]</scope>
    <source>
        <strain evidence="2 3">CCUG 60884</strain>
    </source>
</reference>
<feature type="compositionally biased region" description="Polar residues" evidence="1">
    <location>
        <begin position="89"/>
        <end position="98"/>
    </location>
</feature>
<comment type="caution">
    <text evidence="2">The sequence shown here is derived from an EMBL/GenBank/DDBJ whole genome shotgun (WGS) entry which is preliminary data.</text>
</comment>
<dbReference type="EMBL" id="PECL01000014">
    <property type="protein sequence ID" value="TEA00638.1"/>
    <property type="molecule type" value="Genomic_DNA"/>
</dbReference>
<dbReference type="Proteomes" id="UP000294604">
    <property type="component" value="Unassembled WGS sequence"/>
</dbReference>
<organism evidence="2 3">
    <name type="scientific">Mycobacteroides salmoniphilum</name>
    <dbReference type="NCBI Taxonomy" id="404941"/>
    <lineage>
        <taxon>Bacteria</taxon>
        <taxon>Bacillati</taxon>
        <taxon>Actinomycetota</taxon>
        <taxon>Actinomycetes</taxon>
        <taxon>Mycobacteriales</taxon>
        <taxon>Mycobacteriaceae</taxon>
        <taxon>Mycobacteroides</taxon>
    </lineage>
</organism>
<evidence type="ECO:0000256" key="1">
    <source>
        <dbReference type="SAM" id="MobiDB-lite"/>
    </source>
</evidence>
<evidence type="ECO:0000313" key="2">
    <source>
        <dbReference type="EMBL" id="TEA00638.1"/>
    </source>
</evidence>
<dbReference type="AlphaFoldDB" id="A0A4R8SNV3"/>
<evidence type="ECO:0000313" key="3">
    <source>
        <dbReference type="Proteomes" id="UP000294604"/>
    </source>
</evidence>